<dbReference type="GO" id="GO:0004674">
    <property type="term" value="F:protein serine/threonine kinase activity"/>
    <property type="evidence" value="ECO:0007669"/>
    <property type="project" value="UniProtKB-KW"/>
</dbReference>
<evidence type="ECO:0000259" key="6">
    <source>
        <dbReference type="Pfam" id="PF07714"/>
    </source>
</evidence>
<dbReference type="Pfam" id="PF11883">
    <property type="entry name" value="DUF3403"/>
    <property type="match status" value="1"/>
</dbReference>
<keyword evidence="5" id="KW-0067">ATP-binding</keyword>
<gene>
    <name evidence="8" type="ORF">RJ640_017546</name>
</gene>
<dbReference type="GO" id="GO:0005886">
    <property type="term" value="C:plasma membrane"/>
    <property type="evidence" value="ECO:0007669"/>
    <property type="project" value="TreeGrafter"/>
</dbReference>
<dbReference type="EMBL" id="JAVXUO010001805">
    <property type="protein sequence ID" value="KAK2978982.1"/>
    <property type="molecule type" value="Genomic_DNA"/>
</dbReference>
<evidence type="ECO:0000259" key="7">
    <source>
        <dbReference type="Pfam" id="PF11883"/>
    </source>
</evidence>
<dbReference type="InterPro" id="IPR011009">
    <property type="entry name" value="Kinase-like_dom_sf"/>
</dbReference>
<dbReference type="PANTHER" id="PTHR27002">
    <property type="entry name" value="RECEPTOR-LIKE SERINE/THREONINE-PROTEIN KINASE SD1-8"/>
    <property type="match status" value="1"/>
</dbReference>
<dbReference type="AlphaFoldDB" id="A0AA88QYR1"/>
<keyword evidence="9" id="KW-1185">Reference proteome</keyword>
<comment type="caution">
    <text evidence="8">The sequence shown here is derived from an EMBL/GenBank/DDBJ whole genome shotgun (WGS) entry which is preliminary data.</text>
</comment>
<evidence type="ECO:0000256" key="3">
    <source>
        <dbReference type="ARBA" id="ARBA00022741"/>
    </source>
</evidence>
<name>A0AA88QYR1_9ASTE</name>
<evidence type="ECO:0000256" key="4">
    <source>
        <dbReference type="ARBA" id="ARBA00022777"/>
    </source>
</evidence>
<evidence type="ECO:0000313" key="9">
    <source>
        <dbReference type="Proteomes" id="UP001187471"/>
    </source>
</evidence>
<evidence type="ECO:0000256" key="1">
    <source>
        <dbReference type="ARBA" id="ARBA00022527"/>
    </source>
</evidence>
<evidence type="ECO:0000256" key="2">
    <source>
        <dbReference type="ARBA" id="ARBA00022679"/>
    </source>
</evidence>
<accession>A0AA88QYR1</accession>
<evidence type="ECO:0000256" key="5">
    <source>
        <dbReference type="ARBA" id="ARBA00022840"/>
    </source>
</evidence>
<dbReference type="Gene3D" id="1.10.510.10">
    <property type="entry name" value="Transferase(Phosphotransferase) domain 1"/>
    <property type="match status" value="1"/>
</dbReference>
<dbReference type="InterPro" id="IPR021820">
    <property type="entry name" value="S-locus_recpt_kinase_C"/>
</dbReference>
<dbReference type="SUPFAM" id="SSF56112">
    <property type="entry name" value="Protein kinase-like (PK-like)"/>
    <property type="match status" value="1"/>
</dbReference>
<sequence>MQQLPLSVAFFTSDKKLLEHVTYAYNPPCHMVFVTGTILVEYIMDGLFSMKSDVYSFGVLVLEIVSGHAWKLWTEGNPLELLQQVKEEDQLPLSEVLKCLQVGLLCVQRRPEDRPTMASVLLMLDGESLMLPQPKQPGFYSEGILDEAQYPLARRLISTSNEATISLLEGR</sequence>
<proteinExistence type="predicted"/>
<organism evidence="8 9">
    <name type="scientific">Escallonia rubra</name>
    <dbReference type="NCBI Taxonomy" id="112253"/>
    <lineage>
        <taxon>Eukaryota</taxon>
        <taxon>Viridiplantae</taxon>
        <taxon>Streptophyta</taxon>
        <taxon>Embryophyta</taxon>
        <taxon>Tracheophyta</taxon>
        <taxon>Spermatophyta</taxon>
        <taxon>Magnoliopsida</taxon>
        <taxon>eudicotyledons</taxon>
        <taxon>Gunneridae</taxon>
        <taxon>Pentapetalae</taxon>
        <taxon>asterids</taxon>
        <taxon>campanulids</taxon>
        <taxon>Escalloniales</taxon>
        <taxon>Escalloniaceae</taxon>
        <taxon>Escallonia</taxon>
    </lineage>
</organism>
<feature type="domain" description="Serine-threonine/tyrosine-protein kinase catalytic" evidence="6">
    <location>
        <begin position="40"/>
        <end position="121"/>
    </location>
</feature>
<reference evidence="8" key="1">
    <citation type="submission" date="2022-12" db="EMBL/GenBank/DDBJ databases">
        <title>Draft genome assemblies for two species of Escallonia (Escalloniales).</title>
        <authorList>
            <person name="Chanderbali A."/>
            <person name="Dervinis C."/>
            <person name="Anghel I."/>
            <person name="Soltis D."/>
            <person name="Soltis P."/>
            <person name="Zapata F."/>
        </authorList>
    </citation>
    <scope>NUCLEOTIDE SEQUENCE</scope>
    <source>
        <strain evidence="8">UCBG92.1500</strain>
        <tissue evidence="8">Leaf</tissue>
    </source>
</reference>
<dbReference type="Pfam" id="PF07714">
    <property type="entry name" value="PK_Tyr_Ser-Thr"/>
    <property type="match status" value="1"/>
</dbReference>
<keyword evidence="3" id="KW-0547">Nucleotide-binding</keyword>
<protein>
    <submittedName>
        <fullName evidence="8">Uncharacterized protein</fullName>
    </submittedName>
</protein>
<feature type="domain" description="S-locus receptor kinase C-terminal" evidence="7">
    <location>
        <begin position="129"/>
        <end position="171"/>
    </location>
</feature>
<dbReference type="GO" id="GO:0005524">
    <property type="term" value="F:ATP binding"/>
    <property type="evidence" value="ECO:0007669"/>
    <property type="project" value="UniProtKB-KW"/>
</dbReference>
<dbReference type="PANTHER" id="PTHR27002:SF825">
    <property type="entry name" value="RECEPTOR-LIKE SERINE_THREONINE-PROTEIN KINASE"/>
    <property type="match status" value="1"/>
</dbReference>
<keyword evidence="4" id="KW-0418">Kinase</keyword>
<dbReference type="InterPro" id="IPR001245">
    <property type="entry name" value="Ser-Thr/Tyr_kinase_cat_dom"/>
</dbReference>
<keyword evidence="2" id="KW-0808">Transferase</keyword>
<evidence type="ECO:0000313" key="8">
    <source>
        <dbReference type="EMBL" id="KAK2978982.1"/>
    </source>
</evidence>
<keyword evidence="1" id="KW-0723">Serine/threonine-protein kinase</keyword>
<dbReference type="Proteomes" id="UP001187471">
    <property type="component" value="Unassembled WGS sequence"/>
</dbReference>